<dbReference type="RefSeq" id="WP_171161456.1">
    <property type="nucleotide sequence ID" value="NZ_CP053073.1"/>
</dbReference>
<sequence length="211" mass="22649">MTPESVLAKTPKGVEEIERRTYHLQSRLRQALIRIDGVKTLDEHFELAGDLADALFAQFEELEREGFVIDTTPVPTEPLEPEPVAETEPMTPPAPAAKAWPPTKPAAPAAPVRPAESDAETTQPVSAAVSAAASAAASAPVSFDSPVKFRLGDLLVDAMGPETGKLGTTLQSCRNREDLAKWVAYAFPRIQEAAGKDKAKTFYKSAKQLVG</sequence>
<proteinExistence type="predicted"/>
<protein>
    <submittedName>
        <fullName evidence="2">Uncharacterized protein</fullName>
    </submittedName>
</protein>
<name>A0A6M4H718_9PROT</name>
<reference evidence="2 3" key="1">
    <citation type="submission" date="2020-04" db="EMBL/GenBank/DDBJ databases">
        <title>Usitatibacter rugosus gen. nov., sp. nov. and Usitatibacter palustris sp. nov., novel members of Usitatibacteraceae fam. nov. within the order Nitrosomonadales isolated from soil.</title>
        <authorList>
            <person name="Huber K.J."/>
            <person name="Neumann-Schaal M."/>
            <person name="Geppert A."/>
            <person name="Luckner M."/>
            <person name="Wanner G."/>
            <person name="Overmann J."/>
        </authorList>
    </citation>
    <scope>NUCLEOTIDE SEQUENCE [LARGE SCALE GENOMIC DNA]</scope>
    <source>
        <strain evidence="2 3">Swamp67</strain>
    </source>
</reference>
<keyword evidence="3" id="KW-1185">Reference proteome</keyword>
<organism evidence="2 3">
    <name type="scientific">Usitatibacter palustris</name>
    <dbReference type="NCBI Taxonomy" id="2732487"/>
    <lineage>
        <taxon>Bacteria</taxon>
        <taxon>Pseudomonadati</taxon>
        <taxon>Pseudomonadota</taxon>
        <taxon>Betaproteobacteria</taxon>
        <taxon>Nitrosomonadales</taxon>
        <taxon>Usitatibacteraceae</taxon>
        <taxon>Usitatibacter</taxon>
    </lineage>
</organism>
<evidence type="ECO:0000256" key="1">
    <source>
        <dbReference type="SAM" id="MobiDB-lite"/>
    </source>
</evidence>
<accession>A0A6M4H718</accession>
<feature type="compositionally biased region" description="Low complexity" evidence="1">
    <location>
        <begin position="96"/>
        <end position="114"/>
    </location>
</feature>
<dbReference type="Proteomes" id="UP000503096">
    <property type="component" value="Chromosome"/>
</dbReference>
<evidence type="ECO:0000313" key="3">
    <source>
        <dbReference type="Proteomes" id="UP000503096"/>
    </source>
</evidence>
<dbReference type="InParanoid" id="A0A6M4H718"/>
<feature type="region of interest" description="Disordered" evidence="1">
    <location>
        <begin position="71"/>
        <end position="122"/>
    </location>
</feature>
<gene>
    <name evidence="2" type="ORF">DSM104440_01538</name>
</gene>
<dbReference type="AlphaFoldDB" id="A0A6M4H718"/>
<dbReference type="KEGG" id="upl:DSM104440_01538"/>
<evidence type="ECO:0000313" key="2">
    <source>
        <dbReference type="EMBL" id="QJR14728.1"/>
    </source>
</evidence>
<dbReference type="EMBL" id="CP053073">
    <property type="protein sequence ID" value="QJR14728.1"/>
    <property type="molecule type" value="Genomic_DNA"/>
</dbReference>